<dbReference type="PROSITE" id="PS50082">
    <property type="entry name" value="WD_REPEATS_2"/>
    <property type="match status" value="3"/>
</dbReference>
<reference evidence="11 12" key="1">
    <citation type="journal article" date="2024" name="Nat. Commun.">
        <title>Phylogenomics reveals the evolutionary origins of lichenization in chlorophyte algae.</title>
        <authorList>
            <person name="Puginier C."/>
            <person name="Libourel C."/>
            <person name="Otte J."/>
            <person name="Skaloud P."/>
            <person name="Haon M."/>
            <person name="Grisel S."/>
            <person name="Petersen M."/>
            <person name="Berrin J.G."/>
            <person name="Delaux P.M."/>
            <person name="Dal Grande F."/>
            <person name="Keller J."/>
        </authorList>
    </citation>
    <scope>NUCLEOTIDE SEQUENCE [LARGE SCALE GENOMIC DNA]</scope>
    <source>
        <strain evidence="11 12">SAG 2036</strain>
    </source>
</reference>
<dbReference type="GO" id="GO:0043161">
    <property type="term" value="P:proteasome-mediated ubiquitin-dependent protein catabolic process"/>
    <property type="evidence" value="ECO:0007669"/>
    <property type="project" value="TreeGrafter"/>
</dbReference>
<dbReference type="InterPro" id="IPR019775">
    <property type="entry name" value="WD40_repeat_CS"/>
</dbReference>
<dbReference type="PANTHER" id="PTHR19849:SF0">
    <property type="entry name" value="PHOSPHOLIPASE A-2-ACTIVATING PROTEIN"/>
    <property type="match status" value="1"/>
</dbReference>
<dbReference type="PANTHER" id="PTHR19849">
    <property type="entry name" value="PHOSPHOLIPASE A-2-ACTIVATING PROTEIN"/>
    <property type="match status" value="1"/>
</dbReference>
<dbReference type="PROSITE" id="PS50102">
    <property type="entry name" value="RRM"/>
    <property type="match status" value="1"/>
</dbReference>
<evidence type="ECO:0000256" key="3">
    <source>
        <dbReference type="ARBA" id="ARBA00022574"/>
    </source>
</evidence>
<accession>A0AAW1PJ06</accession>
<dbReference type="GO" id="GO:0043130">
    <property type="term" value="F:ubiquitin binding"/>
    <property type="evidence" value="ECO:0007669"/>
    <property type="project" value="TreeGrafter"/>
</dbReference>
<dbReference type="Gene3D" id="2.130.10.10">
    <property type="entry name" value="YVTN repeat-like/Quinoprotein amine dehydrogenase"/>
    <property type="match status" value="2"/>
</dbReference>
<evidence type="ECO:0000256" key="6">
    <source>
        <dbReference type="PROSITE-ProRule" id="PRU00221"/>
    </source>
</evidence>
<dbReference type="GO" id="GO:0005737">
    <property type="term" value="C:cytoplasm"/>
    <property type="evidence" value="ECO:0007669"/>
    <property type="project" value="UniProtKB-SubCell"/>
</dbReference>
<dbReference type="SMART" id="SM00320">
    <property type="entry name" value="WD40"/>
    <property type="match status" value="5"/>
</dbReference>
<dbReference type="SUPFAM" id="SSF54928">
    <property type="entry name" value="RNA-binding domain, RBD"/>
    <property type="match status" value="1"/>
</dbReference>
<protein>
    <submittedName>
        <fullName evidence="11">Uncharacterized protein</fullName>
    </submittedName>
</protein>
<dbReference type="CDD" id="cd00200">
    <property type="entry name" value="WD40"/>
    <property type="match status" value="1"/>
</dbReference>
<feature type="repeat" description="WD" evidence="6">
    <location>
        <begin position="55"/>
        <end position="102"/>
    </location>
</feature>
<keyword evidence="3 6" id="KW-0853">WD repeat</keyword>
<dbReference type="InterPro" id="IPR000504">
    <property type="entry name" value="RRM_dom"/>
</dbReference>
<evidence type="ECO:0000259" key="8">
    <source>
        <dbReference type="PROSITE" id="PS50102"/>
    </source>
</evidence>
<keyword evidence="2" id="KW-0963">Cytoplasm</keyword>
<dbReference type="PROSITE" id="PS51394">
    <property type="entry name" value="PFU"/>
    <property type="match status" value="1"/>
</dbReference>
<dbReference type="PROSITE" id="PS51396">
    <property type="entry name" value="PUL"/>
    <property type="match status" value="1"/>
</dbReference>
<dbReference type="PRINTS" id="PR00320">
    <property type="entry name" value="GPROTEINBRPT"/>
</dbReference>
<dbReference type="Gene3D" id="1.25.10.10">
    <property type="entry name" value="Leucine-rich Repeat Variant"/>
    <property type="match status" value="1"/>
</dbReference>
<feature type="domain" description="PFU" evidence="9">
    <location>
        <begin position="283"/>
        <end position="386"/>
    </location>
</feature>
<dbReference type="GO" id="GO:0010992">
    <property type="term" value="P:ubiquitin recycling"/>
    <property type="evidence" value="ECO:0007669"/>
    <property type="project" value="TreeGrafter"/>
</dbReference>
<feature type="compositionally biased region" description="Polar residues" evidence="7">
    <location>
        <begin position="807"/>
        <end position="825"/>
    </location>
</feature>
<dbReference type="InterPro" id="IPR020472">
    <property type="entry name" value="WD40_PAC1"/>
</dbReference>
<name>A0AAW1PJ06_9CHLO</name>
<evidence type="ECO:0000259" key="10">
    <source>
        <dbReference type="PROSITE" id="PS51396"/>
    </source>
</evidence>
<dbReference type="EMBL" id="JALJOQ010000016">
    <property type="protein sequence ID" value="KAK9809770.1"/>
    <property type="molecule type" value="Genomic_DNA"/>
</dbReference>
<dbReference type="InterPro" id="IPR036322">
    <property type="entry name" value="WD40_repeat_dom_sf"/>
</dbReference>
<dbReference type="Pfam" id="PF08324">
    <property type="entry name" value="PUL"/>
    <property type="match status" value="1"/>
</dbReference>
<evidence type="ECO:0000256" key="1">
    <source>
        <dbReference type="ARBA" id="ARBA00004496"/>
    </source>
</evidence>
<feature type="compositionally biased region" description="Polar residues" evidence="7">
    <location>
        <begin position="438"/>
        <end position="451"/>
    </location>
</feature>
<evidence type="ECO:0000256" key="4">
    <source>
        <dbReference type="ARBA" id="ARBA00022737"/>
    </source>
</evidence>
<dbReference type="PROSITE" id="PS00678">
    <property type="entry name" value="WD_REPEATS_1"/>
    <property type="match status" value="1"/>
</dbReference>
<dbReference type="Proteomes" id="UP001465755">
    <property type="component" value="Unassembled WGS sequence"/>
</dbReference>
<dbReference type="SUPFAM" id="SSF50978">
    <property type="entry name" value="WD40 repeat-like"/>
    <property type="match status" value="1"/>
</dbReference>
<dbReference type="PROSITE" id="PS50294">
    <property type="entry name" value="WD_REPEATS_REGION"/>
    <property type="match status" value="1"/>
</dbReference>
<dbReference type="InterPro" id="IPR015943">
    <property type="entry name" value="WD40/YVTN_repeat-like_dom_sf"/>
</dbReference>
<feature type="repeat" description="WD" evidence="6">
    <location>
        <begin position="103"/>
        <end position="134"/>
    </location>
</feature>
<feature type="domain" description="PUL" evidence="10">
    <location>
        <begin position="451"/>
        <end position="754"/>
    </location>
</feature>
<dbReference type="CDD" id="cd12565">
    <property type="entry name" value="RRM1_MRD1"/>
    <property type="match status" value="1"/>
</dbReference>
<proteinExistence type="predicted"/>
<organism evidence="11 12">
    <name type="scientific">Symbiochloris irregularis</name>
    <dbReference type="NCBI Taxonomy" id="706552"/>
    <lineage>
        <taxon>Eukaryota</taxon>
        <taxon>Viridiplantae</taxon>
        <taxon>Chlorophyta</taxon>
        <taxon>core chlorophytes</taxon>
        <taxon>Trebouxiophyceae</taxon>
        <taxon>Trebouxiales</taxon>
        <taxon>Trebouxiaceae</taxon>
        <taxon>Symbiochloris</taxon>
    </lineage>
</organism>
<dbReference type="Pfam" id="PF09070">
    <property type="entry name" value="PFU"/>
    <property type="match status" value="1"/>
</dbReference>
<dbReference type="Pfam" id="PF00400">
    <property type="entry name" value="WD40"/>
    <property type="match status" value="5"/>
</dbReference>
<evidence type="ECO:0000259" key="9">
    <source>
        <dbReference type="PROSITE" id="PS51394"/>
    </source>
</evidence>
<dbReference type="SMART" id="SM00360">
    <property type="entry name" value="RRM"/>
    <property type="match status" value="1"/>
</dbReference>
<keyword evidence="4" id="KW-0677">Repeat</keyword>
<keyword evidence="5" id="KW-0694">RNA-binding</keyword>
<evidence type="ECO:0000256" key="7">
    <source>
        <dbReference type="SAM" id="MobiDB-lite"/>
    </source>
</evidence>
<dbReference type="InterPro" id="IPR013535">
    <property type="entry name" value="PUL_dom"/>
</dbReference>
<evidence type="ECO:0000256" key="2">
    <source>
        <dbReference type="ARBA" id="ARBA00022490"/>
    </source>
</evidence>
<dbReference type="GO" id="GO:0005634">
    <property type="term" value="C:nucleus"/>
    <property type="evidence" value="ECO:0007669"/>
    <property type="project" value="TreeGrafter"/>
</dbReference>
<sequence>MSHSEYELRCELQGHQEDVRALCATPLGLWTASRDKTIKLWTDSDISTGSCSVTLVGHTNFVSALAYREAGSSGPAQGLLLSGSRDARVIVWDIPSARPAQQLLGHKYQVTAVAVVAENTVLSSSLDSTVRIWQDSKYRQGSGNAAWNWSSQQGLVASASEDNTARIWTAAGVCLQTIPHPACVWAVAFLPNADLATGCADATARLWTADSARKAPEAAREGYHLALAASSSQQQANGGEATDLAQALPAGLHLQDSSVLQQPGKRSGEVVVVREAGSAIAYSWDDSAQIWDRIGDVVGGPGAGGGDSNVAVASKMHNGQQYDFVFDVDVEDGAPPKKLPYNRGDNLYDAADRFLAAENLPWSYREQIVEFIAKNSDGGAAQPPVPSANVDPFTGSGAYVPGSSSGRPQPGSASHAVTGGGSDPFTGLGAYTAPARTTEGSQQHSNTSPAQRLPQTSFTLFSAPLKQPAVASKVRAFSEQLASSSDTATLALDATELSPGGTLDTLIARVCQPPGQAFPEAELALLGKLLRWPAAHLFPALDITRLAILQPPVDAHLAASAGPLELSPLGSLGAALAAAAEEPQSAANQQTAMRLLSNACQGTKLSVWLITHAQAILDAWAPAFGAGLSLSKAARGAAVAMLGNLAVLMHFSGQSQQHGGLPSADLKRDSTASQHLGEDFRAQMLSALAELLQHMPADDADSTFRAVLAVADLGMAASRVCVKGLPLKATDERLRQLFSERGEVTDAKVMRAKDGRSRHFGFVGFRSSEEAENAVKYFNGTFMDTSRIHVEFACTYGSNQISRPWSKYSAGSSANQRSTENQADSSEAPVRPAKRARALTEDDSAELAEFLQINSSSSYHRLLSSQSQSMKLLQGRTWMT</sequence>
<feature type="region of interest" description="Disordered" evidence="7">
    <location>
        <begin position="378"/>
        <end position="451"/>
    </location>
</feature>
<dbReference type="InterPro" id="IPR015155">
    <property type="entry name" value="PFU"/>
</dbReference>
<keyword evidence="12" id="KW-1185">Reference proteome</keyword>
<evidence type="ECO:0000256" key="5">
    <source>
        <dbReference type="PROSITE-ProRule" id="PRU00176"/>
    </source>
</evidence>
<feature type="repeat" description="WD" evidence="6">
    <location>
        <begin position="12"/>
        <end position="41"/>
    </location>
</feature>
<feature type="compositionally biased region" description="Low complexity" evidence="7">
    <location>
        <begin position="401"/>
        <end position="414"/>
    </location>
</feature>
<feature type="region of interest" description="Disordered" evidence="7">
    <location>
        <begin position="807"/>
        <end position="832"/>
    </location>
</feature>
<comment type="caution">
    <text evidence="11">The sequence shown here is derived from an EMBL/GenBank/DDBJ whole genome shotgun (WGS) entry which is preliminary data.</text>
</comment>
<evidence type="ECO:0000313" key="12">
    <source>
        <dbReference type="Proteomes" id="UP001465755"/>
    </source>
</evidence>
<gene>
    <name evidence="11" type="ORF">WJX73_004494</name>
</gene>
<dbReference type="Pfam" id="PF00076">
    <property type="entry name" value="RRM_1"/>
    <property type="match status" value="1"/>
</dbReference>
<evidence type="ECO:0000313" key="11">
    <source>
        <dbReference type="EMBL" id="KAK9809770.1"/>
    </source>
</evidence>
<comment type="subcellular location">
    <subcellularLocation>
        <location evidence="1">Cytoplasm</location>
    </subcellularLocation>
</comment>
<dbReference type="GO" id="GO:0003723">
    <property type="term" value="F:RNA binding"/>
    <property type="evidence" value="ECO:0007669"/>
    <property type="project" value="UniProtKB-UniRule"/>
</dbReference>
<dbReference type="AlphaFoldDB" id="A0AAW1PJ06"/>
<dbReference type="InterPro" id="IPR011989">
    <property type="entry name" value="ARM-like"/>
</dbReference>
<feature type="domain" description="RRM" evidence="8">
    <location>
        <begin position="718"/>
        <end position="795"/>
    </location>
</feature>
<dbReference type="InterPro" id="IPR038122">
    <property type="entry name" value="PFU_sf"/>
</dbReference>
<dbReference type="InterPro" id="IPR035979">
    <property type="entry name" value="RBD_domain_sf"/>
</dbReference>
<dbReference type="InterPro" id="IPR001680">
    <property type="entry name" value="WD40_rpt"/>
</dbReference>
<dbReference type="Gene3D" id="3.10.20.870">
    <property type="entry name" value="PFU (PLAA family ubiquitin binding), C-terminal domain"/>
    <property type="match status" value="1"/>
</dbReference>